<dbReference type="Pfam" id="PF00564">
    <property type="entry name" value="PB1"/>
    <property type="match status" value="1"/>
</dbReference>
<protein>
    <recommendedName>
        <fullName evidence="2">PB1 domain-containing protein</fullName>
    </recommendedName>
</protein>
<proteinExistence type="predicted"/>
<feature type="compositionally biased region" description="Basic and acidic residues" evidence="1">
    <location>
        <begin position="279"/>
        <end position="293"/>
    </location>
</feature>
<accession>A0A8J5LP95</accession>
<feature type="compositionally biased region" description="Low complexity" evidence="1">
    <location>
        <begin position="405"/>
        <end position="421"/>
    </location>
</feature>
<evidence type="ECO:0000256" key="1">
    <source>
        <dbReference type="SAM" id="MobiDB-lite"/>
    </source>
</evidence>
<keyword evidence="4" id="KW-1185">Reference proteome</keyword>
<dbReference type="InterPro" id="IPR053198">
    <property type="entry name" value="Gynoecium_Dev_Regulator"/>
</dbReference>
<evidence type="ECO:0000259" key="2">
    <source>
        <dbReference type="SMART" id="SM00666"/>
    </source>
</evidence>
<name>A0A8J5LP95_ZINOF</name>
<evidence type="ECO:0000313" key="3">
    <source>
        <dbReference type="EMBL" id="KAG6524220.1"/>
    </source>
</evidence>
<feature type="compositionally biased region" description="Basic and acidic residues" evidence="1">
    <location>
        <begin position="344"/>
        <end position="358"/>
    </location>
</feature>
<dbReference type="OrthoDB" id="774308at2759"/>
<feature type="region of interest" description="Disordered" evidence="1">
    <location>
        <begin position="209"/>
        <end position="231"/>
    </location>
</feature>
<dbReference type="SMART" id="SM00666">
    <property type="entry name" value="PB1"/>
    <property type="match status" value="1"/>
</dbReference>
<dbReference type="InterPro" id="IPR000270">
    <property type="entry name" value="PB1_dom"/>
</dbReference>
<reference evidence="3 4" key="1">
    <citation type="submission" date="2020-08" db="EMBL/GenBank/DDBJ databases">
        <title>Plant Genome Project.</title>
        <authorList>
            <person name="Zhang R.-G."/>
        </authorList>
    </citation>
    <scope>NUCLEOTIDE SEQUENCE [LARGE SCALE GENOMIC DNA]</scope>
    <source>
        <tissue evidence="3">Rhizome</tissue>
    </source>
</reference>
<gene>
    <name evidence="3" type="ORF">ZIOFF_014112</name>
</gene>
<comment type="caution">
    <text evidence="3">The sequence shown here is derived from an EMBL/GenBank/DDBJ whole genome shotgun (WGS) entry which is preliminary data.</text>
</comment>
<organism evidence="3 4">
    <name type="scientific">Zingiber officinale</name>
    <name type="common">Ginger</name>
    <name type="synonym">Amomum zingiber</name>
    <dbReference type="NCBI Taxonomy" id="94328"/>
    <lineage>
        <taxon>Eukaryota</taxon>
        <taxon>Viridiplantae</taxon>
        <taxon>Streptophyta</taxon>
        <taxon>Embryophyta</taxon>
        <taxon>Tracheophyta</taxon>
        <taxon>Spermatophyta</taxon>
        <taxon>Magnoliopsida</taxon>
        <taxon>Liliopsida</taxon>
        <taxon>Zingiberales</taxon>
        <taxon>Zingiberaceae</taxon>
        <taxon>Zingiber</taxon>
    </lineage>
</organism>
<evidence type="ECO:0000313" key="4">
    <source>
        <dbReference type="Proteomes" id="UP000734854"/>
    </source>
</evidence>
<dbReference type="PANTHER" id="PTHR31066:SF27">
    <property type="entry name" value="EXPRESSED PROTEIN"/>
    <property type="match status" value="1"/>
</dbReference>
<dbReference type="Proteomes" id="UP000734854">
    <property type="component" value="Unassembled WGS sequence"/>
</dbReference>
<dbReference type="CDD" id="cd06410">
    <property type="entry name" value="PB1_UP2"/>
    <property type="match status" value="1"/>
</dbReference>
<feature type="domain" description="PB1" evidence="2">
    <location>
        <begin position="55"/>
        <end position="154"/>
    </location>
</feature>
<dbReference type="EMBL" id="JACMSC010000004">
    <property type="protein sequence ID" value="KAG6524220.1"/>
    <property type="molecule type" value="Genomic_DNA"/>
</dbReference>
<feature type="region of interest" description="Disordered" evidence="1">
    <location>
        <begin position="1"/>
        <end position="30"/>
    </location>
</feature>
<feature type="compositionally biased region" description="Polar residues" evidence="1">
    <location>
        <begin position="295"/>
        <end position="305"/>
    </location>
</feature>
<sequence>MESALAVVTGYADSTESSPRSRGGESWDEPYSALAAPSSRLRVMCSYGGRILPRPTDKYLCYLGGETRMVAIDRSGSLADLSAKLSRDLLGGGSFSLKYQLPNEDLDSLISVSTDEDLENMIDELDRISASPAAARAGGGSTRSGRLRLFLFPSKPDSGTSSAIGSLIDESKSETWFVDALNSAISGLGIDDIPRGSVESASVNCLVSLDDDPSHSRGAVGRPPALPRPESAGKLVRHGQEVLSVPGSPMLDKASSFGSTSSAPPLSNLPPIPVPTIDRTADQRVAGHDDHFSRTIPSPDSATSQRADEGFKDANFAAYHHHLPPIPLPTASAASLIISPTENLHRDFSDDDKSDHGGFRKPHQPPKPTQNDAIITDPAPRSMYSNPISDPKVASDPSYLVPSMQQEQLQQQKSRLQLHHQQQQFIPANQHYIHAAAPVLPMPPYYSLMGPPVQQTPQAPPFDPQFPYIFMPVHPNSPYNVPAVHPNLADPTPLPSSVKPTAGAQGAPAKPPEVLASFYRTAATAPAAAHSALQQQLLHVTANQAHPYPGAGFHVMQHSQLTQPPAATANYGYDVTSGYQPIYYSQAAPQSALSRQYQTASATHMVPEGAAAPGDSYPPRLP</sequence>
<dbReference type="PANTHER" id="PTHR31066">
    <property type="entry name" value="OS05G0427100 PROTEIN-RELATED"/>
    <property type="match status" value="1"/>
</dbReference>
<feature type="region of interest" description="Disordered" evidence="1">
    <location>
        <begin position="344"/>
        <end position="421"/>
    </location>
</feature>
<dbReference type="AlphaFoldDB" id="A0A8J5LP95"/>
<feature type="region of interest" description="Disordered" evidence="1">
    <location>
        <begin position="244"/>
        <end position="306"/>
    </location>
</feature>